<keyword evidence="1" id="KW-0472">Membrane</keyword>
<dbReference type="HOGENOM" id="CLU_132599_0_0_4"/>
<proteinExistence type="predicted"/>
<dbReference type="EMBL" id="CP000531">
    <property type="protein sequence ID" value="ABM39781.1"/>
    <property type="molecule type" value="Genomic_DNA"/>
</dbReference>
<sequence length="180" mass="19770">MWLGARIGDDKVRTSKALAIVKPTKPSFSKQLRNALRWPELALAGFAFLLNFPWEIIQSPLFVGMASMPHGDALQYCTRAAFGDAGIMVIAFWTVAAVSGRGRGWLQQSGPMPIAIFVIVGVLITTVIEVLATSGRWLEGWTYSADMPVLWGVNVGLVPILQWIILPPVAVLLTRRQLRS</sequence>
<gene>
    <name evidence="2" type="ordered locus">Pnap_4508</name>
</gene>
<dbReference type="Proteomes" id="UP000000644">
    <property type="component" value="Plasmid pPNAP02"/>
</dbReference>
<protein>
    <submittedName>
        <fullName evidence="2">Uncharacterized protein</fullName>
    </submittedName>
</protein>
<reference evidence="3" key="1">
    <citation type="journal article" date="2009" name="Environ. Microbiol.">
        <title>The genome of Polaromonas naphthalenivorans strain CJ2, isolated from coal tar-contaminated sediment, reveals physiological and metabolic versatility and evolution through extensive horizontal gene transfer.</title>
        <authorList>
            <person name="Yagi J.M."/>
            <person name="Sims D."/>
            <person name="Brettin T."/>
            <person name="Bruce D."/>
            <person name="Madsen E.L."/>
        </authorList>
    </citation>
    <scope>NUCLEOTIDE SEQUENCE [LARGE SCALE GENOMIC DNA]</scope>
    <source>
        <strain evidence="3">CJ2</strain>
        <plasmid evidence="3">Plasmid pPNAP02</plasmid>
    </source>
</reference>
<feature type="transmembrane region" description="Helical" evidence="1">
    <location>
        <begin position="41"/>
        <end position="61"/>
    </location>
</feature>
<dbReference type="eggNOG" id="ENOG5032RTX">
    <property type="taxonomic scope" value="Bacteria"/>
</dbReference>
<keyword evidence="3" id="KW-1185">Reference proteome</keyword>
<geneLocation type="plasmid" evidence="2 3">
    <name>pPNAP02</name>
</geneLocation>
<feature type="transmembrane region" description="Helical" evidence="1">
    <location>
        <begin position="151"/>
        <end position="173"/>
    </location>
</feature>
<dbReference type="KEGG" id="pna:Pnap_4508"/>
<evidence type="ECO:0000313" key="2">
    <source>
        <dbReference type="EMBL" id="ABM39781.1"/>
    </source>
</evidence>
<keyword evidence="1" id="KW-0812">Transmembrane</keyword>
<feature type="transmembrane region" description="Helical" evidence="1">
    <location>
        <begin position="112"/>
        <end position="131"/>
    </location>
</feature>
<feature type="transmembrane region" description="Helical" evidence="1">
    <location>
        <begin position="81"/>
        <end position="100"/>
    </location>
</feature>
<evidence type="ECO:0000256" key="1">
    <source>
        <dbReference type="SAM" id="Phobius"/>
    </source>
</evidence>
<keyword evidence="2" id="KW-0614">Plasmid</keyword>
<evidence type="ECO:0000313" key="3">
    <source>
        <dbReference type="Proteomes" id="UP000000644"/>
    </source>
</evidence>
<keyword evidence="1" id="KW-1133">Transmembrane helix</keyword>
<name>A1VVV3_POLNA</name>
<dbReference type="AlphaFoldDB" id="A1VVV3"/>
<accession>A1VVV3</accession>
<organism evidence="2 3">
    <name type="scientific">Polaromonas naphthalenivorans (strain CJ2)</name>
    <dbReference type="NCBI Taxonomy" id="365044"/>
    <lineage>
        <taxon>Bacteria</taxon>
        <taxon>Pseudomonadati</taxon>
        <taxon>Pseudomonadota</taxon>
        <taxon>Betaproteobacteria</taxon>
        <taxon>Burkholderiales</taxon>
        <taxon>Comamonadaceae</taxon>
        <taxon>Polaromonas</taxon>
    </lineage>
</organism>